<dbReference type="EMBL" id="CP012333">
    <property type="protein sequence ID" value="AKV02083.1"/>
    <property type="molecule type" value="Genomic_DNA"/>
</dbReference>
<accession>A0A0K1Q8L0</accession>
<dbReference type="Gene3D" id="1.20.1600.10">
    <property type="entry name" value="Outer membrane efflux proteins (OEP)"/>
    <property type="match status" value="1"/>
</dbReference>
<evidence type="ECO:0000256" key="4">
    <source>
        <dbReference type="ARBA" id="ARBA00022452"/>
    </source>
</evidence>
<evidence type="ECO:0000256" key="7">
    <source>
        <dbReference type="ARBA" id="ARBA00023237"/>
    </source>
</evidence>
<dbReference type="SUPFAM" id="SSF56954">
    <property type="entry name" value="Outer membrane efflux proteins (OEP)"/>
    <property type="match status" value="1"/>
</dbReference>
<comment type="similarity">
    <text evidence="2">Belongs to the outer membrane factor (OMF) (TC 1.B.17) family.</text>
</comment>
<reference evidence="9 10" key="1">
    <citation type="submission" date="2015-08" db="EMBL/GenBank/DDBJ databases">
        <authorList>
            <person name="Babu N.S."/>
            <person name="Beckwith C.J."/>
            <person name="Beseler K.G."/>
            <person name="Brison A."/>
            <person name="Carone J.V."/>
            <person name="Caskin T.P."/>
            <person name="Diamond M."/>
            <person name="Durham M.E."/>
            <person name="Foxe J.M."/>
            <person name="Go M."/>
            <person name="Henderson B.A."/>
            <person name="Jones I.B."/>
            <person name="McGettigan J.A."/>
            <person name="Micheletti S.J."/>
            <person name="Nasrallah M.E."/>
            <person name="Ortiz D."/>
            <person name="Piller C.R."/>
            <person name="Privatt S.R."/>
            <person name="Schneider S.L."/>
            <person name="Sharp S."/>
            <person name="Smith T.C."/>
            <person name="Stanton J.D."/>
            <person name="Ullery H.E."/>
            <person name="Wilson R.J."/>
            <person name="Serrano M.G."/>
            <person name="Buck G."/>
            <person name="Lee V."/>
            <person name="Wang Y."/>
            <person name="Carvalho R."/>
            <person name="Voegtly L."/>
            <person name="Shi R."/>
            <person name="Duckworth R."/>
            <person name="Johnson A."/>
            <person name="Loviza R."/>
            <person name="Walstead R."/>
            <person name="Shah Z."/>
            <person name="Kiflezghi M."/>
            <person name="Wade K."/>
            <person name="Ball S.L."/>
            <person name="Bradley K.W."/>
            <person name="Asai D.J."/>
            <person name="Bowman C.A."/>
            <person name="Russell D.A."/>
            <person name="Pope W.H."/>
            <person name="Jacobs-Sera D."/>
            <person name="Hendrix R.W."/>
            <person name="Hatfull G.F."/>
        </authorList>
    </citation>
    <scope>NUCLEOTIDE SEQUENCE [LARGE SCALE GENOMIC DNA]</scope>
    <source>
        <strain evidence="9 10">DSM 27648</strain>
    </source>
</reference>
<dbReference type="KEGG" id="llu:AKJ09_08746"/>
<gene>
    <name evidence="9" type="ORF">AKJ09_08746</name>
</gene>
<dbReference type="STRING" id="1391654.AKJ09_08746"/>
<dbReference type="GO" id="GO:0009279">
    <property type="term" value="C:cell outer membrane"/>
    <property type="evidence" value="ECO:0007669"/>
    <property type="project" value="UniProtKB-SubCell"/>
</dbReference>
<keyword evidence="5" id="KW-0812">Transmembrane</keyword>
<dbReference type="Pfam" id="PF02321">
    <property type="entry name" value="OEP"/>
    <property type="match status" value="2"/>
</dbReference>
<keyword evidence="10" id="KW-1185">Reference proteome</keyword>
<evidence type="ECO:0000313" key="10">
    <source>
        <dbReference type="Proteomes" id="UP000064967"/>
    </source>
</evidence>
<dbReference type="OrthoDB" id="5491134at2"/>
<feature type="region of interest" description="Disordered" evidence="8">
    <location>
        <begin position="33"/>
        <end position="71"/>
    </location>
</feature>
<evidence type="ECO:0000256" key="3">
    <source>
        <dbReference type="ARBA" id="ARBA00022448"/>
    </source>
</evidence>
<proteinExistence type="inferred from homology"/>
<evidence type="ECO:0000256" key="2">
    <source>
        <dbReference type="ARBA" id="ARBA00007613"/>
    </source>
</evidence>
<evidence type="ECO:0000256" key="8">
    <source>
        <dbReference type="SAM" id="MobiDB-lite"/>
    </source>
</evidence>
<comment type="subcellular location">
    <subcellularLocation>
        <location evidence="1">Cell outer membrane</location>
    </subcellularLocation>
</comment>
<sequence length="494" mass="52407">MRRPIASGFLFSSKSLIAGLVVLSVGRTALAQPRTAPAPAGKPTPAPAGKPTPAPPAPEELPAPPDVDDPMLQPVARASTEIGTWEDALKYVRARSTDLQIALQDVARADAQSRVALAGALPTINGTGTYTHNIITNTTAQFTGIGPAGPTTRAVQTPYPNYLTGSIVATQPVLALRTWNAIGTAHVAADASRLAVSDVKRQIALGVANSIVSVVTSERIAELNRIGLRNALQRLDLTTRKAALGGATGIDVVRARQDVESARTTLVAGDESLRQARENLGLALGVPEQIGVPPTVDISGLEQGAKSVCKPVGSVEDRPDVATLKKRVEIAHRNVNDVKYQFAPTVTVQSQLATTTIDTGATPNTTWNVQAVLSVPIWDGGARYGNLHDTQAQELQAVERVEAQRRQATIDVERARRNVGVADERRRVAAAARDLAAENDRLTRASYQEGRGTSLELVTTAQALREAEIQLALREFETVNARVVAVLALASCPW</sequence>
<dbReference type="InterPro" id="IPR003423">
    <property type="entry name" value="OMP_efflux"/>
</dbReference>
<dbReference type="GO" id="GO:1990281">
    <property type="term" value="C:efflux pump complex"/>
    <property type="evidence" value="ECO:0007669"/>
    <property type="project" value="TreeGrafter"/>
</dbReference>
<keyword evidence="7" id="KW-0998">Cell outer membrane</keyword>
<evidence type="ECO:0000256" key="1">
    <source>
        <dbReference type="ARBA" id="ARBA00004442"/>
    </source>
</evidence>
<dbReference type="AlphaFoldDB" id="A0A0K1Q8L0"/>
<protein>
    <submittedName>
        <fullName evidence="9">Heavy metal RND efflux outer membrane protein, CzcC family</fullName>
    </submittedName>
</protein>
<dbReference type="Proteomes" id="UP000064967">
    <property type="component" value="Chromosome"/>
</dbReference>
<dbReference type="GO" id="GO:0015562">
    <property type="term" value="F:efflux transmembrane transporter activity"/>
    <property type="evidence" value="ECO:0007669"/>
    <property type="project" value="InterPro"/>
</dbReference>
<dbReference type="GO" id="GO:0015288">
    <property type="term" value="F:porin activity"/>
    <property type="evidence" value="ECO:0007669"/>
    <property type="project" value="TreeGrafter"/>
</dbReference>
<dbReference type="RefSeq" id="WP_146653053.1">
    <property type="nucleotide sequence ID" value="NZ_CP012333.1"/>
</dbReference>
<organism evidence="9 10">
    <name type="scientific">Labilithrix luteola</name>
    <dbReference type="NCBI Taxonomy" id="1391654"/>
    <lineage>
        <taxon>Bacteria</taxon>
        <taxon>Pseudomonadati</taxon>
        <taxon>Myxococcota</taxon>
        <taxon>Polyangia</taxon>
        <taxon>Polyangiales</taxon>
        <taxon>Labilitrichaceae</taxon>
        <taxon>Labilithrix</taxon>
    </lineage>
</organism>
<keyword evidence="6" id="KW-0472">Membrane</keyword>
<evidence type="ECO:0000256" key="6">
    <source>
        <dbReference type="ARBA" id="ARBA00023136"/>
    </source>
</evidence>
<dbReference type="InterPro" id="IPR051906">
    <property type="entry name" value="TolC-like"/>
</dbReference>
<name>A0A0K1Q8L0_9BACT</name>
<feature type="compositionally biased region" description="Pro residues" evidence="8">
    <location>
        <begin position="40"/>
        <end position="65"/>
    </location>
</feature>
<keyword evidence="3" id="KW-0813">Transport</keyword>
<dbReference type="PANTHER" id="PTHR30026:SF20">
    <property type="entry name" value="OUTER MEMBRANE PROTEIN TOLC"/>
    <property type="match status" value="1"/>
</dbReference>
<dbReference type="PANTHER" id="PTHR30026">
    <property type="entry name" value="OUTER MEMBRANE PROTEIN TOLC"/>
    <property type="match status" value="1"/>
</dbReference>
<evidence type="ECO:0000256" key="5">
    <source>
        <dbReference type="ARBA" id="ARBA00022692"/>
    </source>
</evidence>
<evidence type="ECO:0000313" key="9">
    <source>
        <dbReference type="EMBL" id="AKV02083.1"/>
    </source>
</evidence>
<keyword evidence="4" id="KW-1134">Transmembrane beta strand</keyword>